<dbReference type="Pfam" id="PF08281">
    <property type="entry name" value="Sigma70_r4_2"/>
    <property type="match status" value="1"/>
</dbReference>
<dbReference type="PATRIC" id="fig|1321819.3.peg.2836"/>
<dbReference type="InterPro" id="IPR013249">
    <property type="entry name" value="RNA_pol_sigma70_r4_t2"/>
</dbReference>
<dbReference type="Proteomes" id="UP000016496">
    <property type="component" value="Unassembled WGS sequence"/>
</dbReference>
<organism evidence="7 8">
    <name type="scientific">Bacteroides pyogenes F0041</name>
    <dbReference type="NCBI Taxonomy" id="1321819"/>
    <lineage>
        <taxon>Bacteria</taxon>
        <taxon>Pseudomonadati</taxon>
        <taxon>Bacteroidota</taxon>
        <taxon>Bacteroidia</taxon>
        <taxon>Bacteroidales</taxon>
        <taxon>Bacteroidaceae</taxon>
        <taxon>Bacteroides</taxon>
    </lineage>
</organism>
<dbReference type="Gene3D" id="1.10.1740.10">
    <property type="match status" value="1"/>
</dbReference>
<dbReference type="InterPro" id="IPR036388">
    <property type="entry name" value="WH-like_DNA-bd_sf"/>
</dbReference>
<dbReference type="RefSeq" id="WP_021646828.1">
    <property type="nucleotide sequence ID" value="NZ_KE993153.1"/>
</dbReference>
<evidence type="ECO:0000256" key="1">
    <source>
        <dbReference type="ARBA" id="ARBA00010641"/>
    </source>
</evidence>
<dbReference type="GO" id="GO:0003677">
    <property type="term" value="F:DNA binding"/>
    <property type="evidence" value="ECO:0007669"/>
    <property type="project" value="InterPro"/>
</dbReference>
<evidence type="ECO:0000256" key="4">
    <source>
        <dbReference type="ARBA" id="ARBA00023163"/>
    </source>
</evidence>
<dbReference type="GO" id="GO:0016987">
    <property type="term" value="F:sigma factor activity"/>
    <property type="evidence" value="ECO:0007669"/>
    <property type="project" value="UniProtKB-KW"/>
</dbReference>
<evidence type="ECO:0000313" key="7">
    <source>
        <dbReference type="EMBL" id="ERI81680.1"/>
    </source>
</evidence>
<dbReference type="InterPro" id="IPR014284">
    <property type="entry name" value="RNA_pol_sigma-70_dom"/>
</dbReference>
<dbReference type="CDD" id="cd06171">
    <property type="entry name" value="Sigma70_r4"/>
    <property type="match status" value="1"/>
</dbReference>
<evidence type="ECO:0000259" key="6">
    <source>
        <dbReference type="Pfam" id="PF08281"/>
    </source>
</evidence>
<dbReference type="SUPFAM" id="SSF88659">
    <property type="entry name" value="Sigma3 and sigma4 domains of RNA polymerase sigma factors"/>
    <property type="match status" value="1"/>
</dbReference>
<comment type="similarity">
    <text evidence="1">Belongs to the sigma-70 factor family. ECF subfamily.</text>
</comment>
<keyword evidence="4" id="KW-0804">Transcription</keyword>
<evidence type="ECO:0000313" key="8">
    <source>
        <dbReference type="Proteomes" id="UP000016496"/>
    </source>
</evidence>
<proteinExistence type="inferred from homology"/>
<accession>U2CAY2</accession>
<sequence length="172" mass="20458">MHAAKKYTEFEELFRNSYNRLYFYALNLIGDKETVADIVGDAFEYLWKHYEDIQDAATPPLAALYTFVRSRCMDHLRRCDIRNRYETYVTLFSERIDDEEYWEERHERISRIMTLIQQLPPKTQQAFKSCFLYGKSYKETGEEMGVSVNTVKTHIVKALAFIRERVRGVKGN</sequence>
<keyword evidence="2" id="KW-0805">Transcription regulation</keyword>
<dbReference type="HOGENOM" id="CLU_047691_4_4_10"/>
<dbReference type="InterPro" id="IPR039425">
    <property type="entry name" value="RNA_pol_sigma-70-like"/>
</dbReference>
<dbReference type="SUPFAM" id="SSF88946">
    <property type="entry name" value="Sigma2 domain of RNA polymerase sigma factors"/>
    <property type="match status" value="1"/>
</dbReference>
<feature type="domain" description="RNA polymerase sigma factor 70 region 4 type 2" evidence="6">
    <location>
        <begin position="111"/>
        <end position="161"/>
    </location>
</feature>
<evidence type="ECO:0000256" key="3">
    <source>
        <dbReference type="ARBA" id="ARBA00023082"/>
    </source>
</evidence>
<dbReference type="InterPro" id="IPR013324">
    <property type="entry name" value="RNA_pol_sigma_r3/r4-like"/>
</dbReference>
<dbReference type="PANTHER" id="PTHR43133">
    <property type="entry name" value="RNA POLYMERASE ECF-TYPE SIGMA FACTO"/>
    <property type="match status" value="1"/>
</dbReference>
<gene>
    <name evidence="7" type="ORF">HMPREF1981_03069</name>
</gene>
<dbReference type="EMBL" id="AWSV01000155">
    <property type="protein sequence ID" value="ERI81680.1"/>
    <property type="molecule type" value="Genomic_DNA"/>
</dbReference>
<dbReference type="NCBIfam" id="TIGR02937">
    <property type="entry name" value="sigma70-ECF"/>
    <property type="match status" value="1"/>
</dbReference>
<dbReference type="PANTHER" id="PTHR43133:SF46">
    <property type="entry name" value="RNA POLYMERASE SIGMA-70 FACTOR ECF SUBFAMILY"/>
    <property type="match status" value="1"/>
</dbReference>
<reference evidence="7 8" key="1">
    <citation type="submission" date="2013-08" db="EMBL/GenBank/DDBJ databases">
        <authorList>
            <person name="Weinstock G."/>
            <person name="Sodergren E."/>
            <person name="Wylie T."/>
            <person name="Fulton L."/>
            <person name="Fulton R."/>
            <person name="Fronick C."/>
            <person name="O'Laughlin M."/>
            <person name="Godfrey J."/>
            <person name="Miner T."/>
            <person name="Herter B."/>
            <person name="Appelbaum E."/>
            <person name="Cordes M."/>
            <person name="Lek S."/>
            <person name="Wollam A."/>
            <person name="Pepin K.H."/>
            <person name="Palsikar V.B."/>
            <person name="Mitreva M."/>
            <person name="Wilson R.K."/>
        </authorList>
    </citation>
    <scope>NUCLEOTIDE SEQUENCE [LARGE SCALE GENOMIC DNA]</scope>
    <source>
        <strain evidence="7 8">F0041</strain>
    </source>
</reference>
<evidence type="ECO:0000256" key="2">
    <source>
        <dbReference type="ARBA" id="ARBA00023015"/>
    </source>
</evidence>
<dbReference type="AlphaFoldDB" id="U2CAY2"/>
<dbReference type="Gene3D" id="1.10.10.10">
    <property type="entry name" value="Winged helix-like DNA-binding domain superfamily/Winged helix DNA-binding domain"/>
    <property type="match status" value="1"/>
</dbReference>
<dbReference type="GO" id="GO:0006352">
    <property type="term" value="P:DNA-templated transcription initiation"/>
    <property type="evidence" value="ECO:0007669"/>
    <property type="project" value="InterPro"/>
</dbReference>
<comment type="caution">
    <text evidence="7">The sequence shown here is derived from an EMBL/GenBank/DDBJ whole genome shotgun (WGS) entry which is preliminary data.</text>
</comment>
<evidence type="ECO:0000259" key="5">
    <source>
        <dbReference type="Pfam" id="PF04542"/>
    </source>
</evidence>
<name>U2CAY2_9BACE</name>
<dbReference type="InterPro" id="IPR013325">
    <property type="entry name" value="RNA_pol_sigma_r2"/>
</dbReference>
<dbReference type="OrthoDB" id="1093111at2"/>
<protein>
    <submittedName>
        <fullName evidence="7">RNA polymerase sigma-70 factor</fullName>
    </submittedName>
</protein>
<feature type="domain" description="RNA polymerase sigma-70 region 2" evidence="5">
    <location>
        <begin position="13"/>
        <end position="78"/>
    </location>
</feature>
<keyword evidence="3" id="KW-0731">Sigma factor</keyword>
<dbReference type="Pfam" id="PF04542">
    <property type="entry name" value="Sigma70_r2"/>
    <property type="match status" value="1"/>
</dbReference>
<dbReference type="InterPro" id="IPR007627">
    <property type="entry name" value="RNA_pol_sigma70_r2"/>
</dbReference>